<dbReference type="InterPro" id="IPR037522">
    <property type="entry name" value="HD_GYP_dom"/>
</dbReference>
<feature type="domain" description="HD-GYP" evidence="3">
    <location>
        <begin position="161"/>
        <end position="353"/>
    </location>
</feature>
<dbReference type="Gene3D" id="1.10.3210.10">
    <property type="entry name" value="Hypothetical protein af1432"/>
    <property type="match status" value="1"/>
</dbReference>
<feature type="modified residue" description="4-aspartylphosphate" evidence="1">
    <location>
        <position position="54"/>
    </location>
</feature>
<dbReference type="InterPro" id="IPR006675">
    <property type="entry name" value="HDIG_dom"/>
</dbReference>
<dbReference type="InterPro" id="IPR003607">
    <property type="entry name" value="HD/PDEase_dom"/>
</dbReference>
<dbReference type="InterPro" id="IPR011006">
    <property type="entry name" value="CheY-like_superfamily"/>
</dbReference>
<sequence length="353" mass="40173">MKQNTILIVDDEENILNSLGRLLDDLGCTVFFAYDGKKGLEIIKDKDIHLVISDYRMPGMDGIKFLDEVKKISPGTIRLMLTGYADIDLAIKAINEGEVYRFITKPWNNIELLVTVNQGLEYFNMQRELCRLNKLIQSQNEALKEWNSKLEQKVSEQTKYIQDFFLESIKSLVVALEVKDKYTEGHSRRVSEYATYICRKMSLPEAFIEDVKLGSLLHDIGKIGIKESILGKNTGLTKEEYEHIKTHPSIGERILTPIIKNSTVINIIRYHHEHLDGNGYPDGLKGAVIPLEARIVAVADAHDALLSERPYRKARDPLSAKKELVKCADIQFDSKVVEILTSNEHNVTDSPFR</sequence>
<dbReference type="SUPFAM" id="SSF109604">
    <property type="entry name" value="HD-domain/PDEase-like"/>
    <property type="match status" value="1"/>
</dbReference>
<keyword evidence="1" id="KW-0597">Phosphoprotein</keyword>
<dbReference type="AlphaFoldDB" id="A0A2C9CEW1"/>
<dbReference type="EMBL" id="LT934425">
    <property type="protein sequence ID" value="SOH04304.1"/>
    <property type="molecule type" value="Genomic_DNA"/>
</dbReference>
<evidence type="ECO:0000259" key="2">
    <source>
        <dbReference type="PROSITE" id="PS50110"/>
    </source>
</evidence>
<dbReference type="GO" id="GO:0000160">
    <property type="term" value="P:phosphorelay signal transduction system"/>
    <property type="evidence" value="ECO:0007669"/>
    <property type="project" value="InterPro"/>
</dbReference>
<dbReference type="CDD" id="cd17569">
    <property type="entry name" value="REC_HupR-like"/>
    <property type="match status" value="1"/>
</dbReference>
<name>A0A2C9CEW1_KUEST</name>
<dbReference type="PANTHER" id="PTHR45228">
    <property type="entry name" value="CYCLIC DI-GMP PHOSPHODIESTERASE TM_0186-RELATED"/>
    <property type="match status" value="1"/>
</dbReference>
<dbReference type="InterPro" id="IPR001789">
    <property type="entry name" value="Sig_transdc_resp-reg_receiver"/>
</dbReference>
<organism evidence="4 5">
    <name type="scientific">Kuenenia stuttgartiensis</name>
    <dbReference type="NCBI Taxonomy" id="174633"/>
    <lineage>
        <taxon>Bacteria</taxon>
        <taxon>Pseudomonadati</taxon>
        <taxon>Planctomycetota</taxon>
        <taxon>Candidatus Brocadiia</taxon>
        <taxon>Candidatus Brocadiales</taxon>
        <taxon>Candidatus Brocadiaceae</taxon>
        <taxon>Candidatus Kuenenia</taxon>
    </lineage>
</organism>
<proteinExistence type="predicted"/>
<gene>
    <name evidence="4" type="primary">atoC_5</name>
    <name evidence="4" type="ORF">KSMBR1_1805</name>
</gene>
<dbReference type="PROSITE" id="PS51832">
    <property type="entry name" value="HD_GYP"/>
    <property type="match status" value="1"/>
</dbReference>
<dbReference type="SUPFAM" id="SSF52172">
    <property type="entry name" value="CheY-like"/>
    <property type="match status" value="1"/>
</dbReference>
<dbReference type="Pfam" id="PF00072">
    <property type="entry name" value="Response_reg"/>
    <property type="match status" value="1"/>
</dbReference>
<evidence type="ECO:0000313" key="4">
    <source>
        <dbReference type="EMBL" id="SOH04304.1"/>
    </source>
</evidence>
<dbReference type="NCBIfam" id="TIGR00277">
    <property type="entry name" value="HDIG"/>
    <property type="match status" value="1"/>
</dbReference>
<feature type="domain" description="Response regulatory" evidence="2">
    <location>
        <begin position="5"/>
        <end position="120"/>
    </location>
</feature>
<dbReference type="Proteomes" id="UP000221734">
    <property type="component" value="Chromosome Kuenenia_stuttgartiensis_MBR1"/>
</dbReference>
<reference evidence="5" key="1">
    <citation type="submission" date="2017-10" db="EMBL/GenBank/DDBJ databases">
        <authorList>
            <person name="Frank J."/>
        </authorList>
    </citation>
    <scope>NUCLEOTIDE SEQUENCE [LARGE SCALE GENOMIC DNA]</scope>
</reference>
<dbReference type="KEGG" id="kst:KSMBR1_1805"/>
<evidence type="ECO:0000259" key="3">
    <source>
        <dbReference type="PROSITE" id="PS51832"/>
    </source>
</evidence>
<keyword evidence="5" id="KW-1185">Reference proteome</keyword>
<dbReference type="PROSITE" id="PS50110">
    <property type="entry name" value="RESPONSE_REGULATORY"/>
    <property type="match status" value="1"/>
</dbReference>
<dbReference type="Pfam" id="PF13487">
    <property type="entry name" value="HD_5"/>
    <property type="match status" value="1"/>
</dbReference>
<dbReference type="InterPro" id="IPR052020">
    <property type="entry name" value="Cyclic_di-GMP/3'3'-cGAMP_PDE"/>
</dbReference>
<dbReference type="SMART" id="SM00448">
    <property type="entry name" value="REC"/>
    <property type="match status" value="1"/>
</dbReference>
<evidence type="ECO:0000256" key="1">
    <source>
        <dbReference type="PROSITE-ProRule" id="PRU00169"/>
    </source>
</evidence>
<dbReference type="CDD" id="cd00077">
    <property type="entry name" value="HDc"/>
    <property type="match status" value="1"/>
</dbReference>
<dbReference type="Gene3D" id="3.40.50.2300">
    <property type="match status" value="1"/>
</dbReference>
<dbReference type="SMART" id="SM00471">
    <property type="entry name" value="HDc"/>
    <property type="match status" value="1"/>
</dbReference>
<protein>
    <submittedName>
        <fullName evidence="4">Uncharacterized protein</fullName>
    </submittedName>
</protein>
<accession>A0A2C9CEW1</accession>
<dbReference type="PANTHER" id="PTHR45228:SF8">
    <property type="entry name" value="TWO-COMPONENT RESPONSE REGULATOR-RELATED"/>
    <property type="match status" value="1"/>
</dbReference>
<evidence type="ECO:0000313" key="5">
    <source>
        <dbReference type="Proteomes" id="UP000221734"/>
    </source>
</evidence>
<dbReference type="RefSeq" id="WP_169703187.1">
    <property type="nucleotide sequence ID" value="NZ_LT934425.1"/>
</dbReference>